<sequence>MSAQRASTPDGQLHRQHLARLKQQGVDTKQSAPRGNLYEILPSTAEAIGGRRTRTTGYSYNQTKQQALEEQEKKALRDKKMMIARATFGEDEGYSYNDTPAKPLVDFLPLLTRKLVASKNVPITAKLFLPIPDTFVNIDKADMKAWLITSEEGVLERIDNPSSRDMMLALGRPKGRENELTAVYKMKNRKGYGNELSVLNTEDLKNYIISAPAGDYIIQRFVQSRGLHPWIARAVWRSQSTPFAYTITSSSLFSDDTEGDFRKRFTVCTDIPQNCQVTKTTGSAVAEPISYTQNIVEYVKRQHGIHFDELVADFIKDTNDKWWFLQVKAFKVSPETMQRYKEMKKQEDETGKKGTLIPRANKKQEYVRVGHCKSCAGTYPPHELVHDLTYKMIVRTINHLEHRDTFIDFFNRTDLKQRDRREMTRVFTVCNSCYDLYQSEKRLSIVEKQFAKSLGITINTTDAGDFVISEPDCLERVVITKTSDRRPKTPTSSTVQLETVAKNVFTDHPNMKLNRVLIALHTTFNLPPGEYTLVYQLLGSTVAVPFRAEPMEQSLLLPDSEETISIGKIDKLHLHYMYADEAMMKEFLTEAQRTIRMVCLTGVHQFPNTLRQALPTRAMHDQMADVPLTPTRPRTVTSNVRATPQSNTRAGSSMSIRSKTAMTNKRGTSPTPHTPSGRQSSFGARPITAASTRTLKTAAGGRRKTASHPSSSAVRSYFGEFEADMFTFNAKNESSRHDYILDLKNAMHKIGDDPIPQLKMTVAFAPSSFSLPPKEKLEEVPMWHCTSVLIPHLSFFTCEPLPEDWILLLPQNKASQNRELRMFKRTGHDWTERSGMYDEDDENFVMNPDAQAVDGSFFTDNEQPLDVFEKVRKQRARRKTTQTQIRPKSKSKQSGQMSYEEILEIMKEKEERERKEREEEEKREKEEEERREMEEKQAEEAGASKAEESAREQKEEEQKTEEGKEDTPQEGEVQERSMTVEGTPAEGNEEGTKEQEGEQEGIDEEKGEGDGGEEATKEGEGEAETTKQGEGEEEGEHVEQPEGFGYDSEEKEDGEEGEEGEEEGEGEGEGEEGEEEEGDHEEGEENDEEQGSGEGEGEEEGGDEEGEEEEGEVGEGEEEEEGGDNDEGDEGEDGAEEEEEGGDEGEEGEEDAA</sequence>
<feature type="compositionally biased region" description="Acidic residues" evidence="1">
    <location>
        <begin position="1047"/>
        <end position="1153"/>
    </location>
</feature>
<feature type="compositionally biased region" description="Basic and acidic residues" evidence="1">
    <location>
        <begin position="1014"/>
        <end position="1030"/>
    </location>
</feature>
<feature type="compositionally biased region" description="Acidic residues" evidence="1">
    <location>
        <begin position="997"/>
        <end position="1013"/>
    </location>
</feature>
<gene>
    <name evidence="2" type="ORF">BLNAU_11990</name>
</gene>
<feature type="compositionally biased region" description="Low complexity" evidence="1">
    <location>
        <begin position="627"/>
        <end position="637"/>
    </location>
</feature>
<evidence type="ECO:0000256" key="1">
    <source>
        <dbReference type="SAM" id="MobiDB-lite"/>
    </source>
</evidence>
<dbReference type="Proteomes" id="UP001281761">
    <property type="component" value="Unassembled WGS sequence"/>
</dbReference>
<reference evidence="2 3" key="1">
    <citation type="journal article" date="2022" name="bioRxiv">
        <title>Genomics of Preaxostyla Flagellates Illuminates Evolutionary Transitions and the Path Towards Mitochondrial Loss.</title>
        <authorList>
            <person name="Novak L.V.F."/>
            <person name="Treitli S.C."/>
            <person name="Pyrih J."/>
            <person name="Halakuc P."/>
            <person name="Pipaliya S.V."/>
            <person name="Vacek V."/>
            <person name="Brzon O."/>
            <person name="Soukal P."/>
            <person name="Eme L."/>
            <person name="Dacks J.B."/>
            <person name="Karnkowska A."/>
            <person name="Elias M."/>
            <person name="Hampl V."/>
        </authorList>
    </citation>
    <scope>NUCLEOTIDE SEQUENCE [LARGE SCALE GENOMIC DNA]</scope>
    <source>
        <strain evidence="2">NAU3</strain>
        <tissue evidence="2">Gut</tissue>
    </source>
</reference>
<evidence type="ECO:0000313" key="3">
    <source>
        <dbReference type="Proteomes" id="UP001281761"/>
    </source>
</evidence>
<proteinExistence type="predicted"/>
<feature type="region of interest" description="Disordered" evidence="1">
    <location>
        <begin position="627"/>
        <end position="713"/>
    </location>
</feature>
<feature type="region of interest" description="Disordered" evidence="1">
    <location>
        <begin position="873"/>
        <end position="1153"/>
    </location>
</feature>
<accession>A0ABQ9XKP1</accession>
<evidence type="ECO:0000313" key="2">
    <source>
        <dbReference type="EMBL" id="KAK2953001.1"/>
    </source>
</evidence>
<protein>
    <submittedName>
        <fullName evidence="2">Uncharacterized protein</fullName>
    </submittedName>
</protein>
<keyword evidence="3" id="KW-1185">Reference proteome</keyword>
<feature type="compositionally biased region" description="Basic and acidic residues" evidence="1">
    <location>
        <begin position="945"/>
        <end position="967"/>
    </location>
</feature>
<comment type="caution">
    <text evidence="2">The sequence shown here is derived from an EMBL/GenBank/DDBJ whole genome shotgun (WGS) entry which is preliminary data.</text>
</comment>
<dbReference type="EMBL" id="JARBJD010000096">
    <property type="protein sequence ID" value="KAK2953001.1"/>
    <property type="molecule type" value="Genomic_DNA"/>
</dbReference>
<organism evidence="2 3">
    <name type="scientific">Blattamonas nauphoetae</name>
    <dbReference type="NCBI Taxonomy" id="2049346"/>
    <lineage>
        <taxon>Eukaryota</taxon>
        <taxon>Metamonada</taxon>
        <taxon>Preaxostyla</taxon>
        <taxon>Oxymonadida</taxon>
        <taxon>Blattamonas</taxon>
    </lineage>
</organism>
<feature type="compositionally biased region" description="Polar residues" evidence="1">
    <location>
        <begin position="638"/>
        <end position="682"/>
    </location>
</feature>
<feature type="compositionally biased region" description="Basic and acidic residues" evidence="1">
    <location>
        <begin position="904"/>
        <end position="939"/>
    </location>
</feature>
<name>A0ABQ9XKP1_9EUKA</name>